<dbReference type="InterPro" id="IPR036388">
    <property type="entry name" value="WH-like_DNA-bd_sf"/>
</dbReference>
<dbReference type="PANTHER" id="PTHR33164">
    <property type="entry name" value="TRANSCRIPTIONAL REGULATOR, MARR FAMILY"/>
    <property type="match status" value="1"/>
</dbReference>
<keyword evidence="2" id="KW-0238">DNA-binding</keyword>
<dbReference type="SMART" id="SM00347">
    <property type="entry name" value="HTH_MARR"/>
    <property type="match status" value="1"/>
</dbReference>
<dbReference type="AlphaFoldDB" id="A0A840IJK1"/>
<dbReference type="RefSeq" id="WP_221243167.1">
    <property type="nucleotide sequence ID" value="NZ_JACHNU010000006.1"/>
</dbReference>
<sequence>MQATSGSSATPKALARDLYAMFFTLNQRVARDTFQMLADMGLSITQFKMLHLLARERDDELSVKALGDQFRLSLAAASRAVDGLHQRGYVERLECPSDRRVKRVHLTDAGRDAIRELHATNVSLLAEFTATLDEDQRRALAAALAPLLDQLDLQPSMEGPSR</sequence>
<evidence type="ECO:0000313" key="2">
    <source>
        <dbReference type="EMBL" id="MBB4664130.1"/>
    </source>
</evidence>
<evidence type="ECO:0000259" key="1">
    <source>
        <dbReference type="PROSITE" id="PS50995"/>
    </source>
</evidence>
<feature type="domain" description="HTH marR-type" evidence="1">
    <location>
        <begin position="11"/>
        <end position="149"/>
    </location>
</feature>
<organism evidence="2 3">
    <name type="scientific">Conexibacter arvalis</name>
    <dbReference type="NCBI Taxonomy" id="912552"/>
    <lineage>
        <taxon>Bacteria</taxon>
        <taxon>Bacillati</taxon>
        <taxon>Actinomycetota</taxon>
        <taxon>Thermoleophilia</taxon>
        <taxon>Solirubrobacterales</taxon>
        <taxon>Conexibacteraceae</taxon>
        <taxon>Conexibacter</taxon>
    </lineage>
</organism>
<dbReference type="InterPro" id="IPR000835">
    <property type="entry name" value="HTH_MarR-typ"/>
</dbReference>
<dbReference type="GO" id="GO:0003700">
    <property type="term" value="F:DNA-binding transcription factor activity"/>
    <property type="evidence" value="ECO:0007669"/>
    <property type="project" value="InterPro"/>
</dbReference>
<dbReference type="InterPro" id="IPR036390">
    <property type="entry name" value="WH_DNA-bd_sf"/>
</dbReference>
<evidence type="ECO:0000313" key="3">
    <source>
        <dbReference type="Proteomes" id="UP000585272"/>
    </source>
</evidence>
<gene>
    <name evidence="2" type="ORF">BDZ31_003733</name>
</gene>
<accession>A0A840IJK1</accession>
<dbReference type="Pfam" id="PF12802">
    <property type="entry name" value="MarR_2"/>
    <property type="match status" value="1"/>
</dbReference>
<comment type="caution">
    <text evidence="2">The sequence shown here is derived from an EMBL/GenBank/DDBJ whole genome shotgun (WGS) entry which is preliminary data.</text>
</comment>
<reference evidence="2 3" key="1">
    <citation type="submission" date="2020-08" db="EMBL/GenBank/DDBJ databases">
        <title>Genomic Encyclopedia of Archaeal and Bacterial Type Strains, Phase II (KMG-II): from individual species to whole genera.</title>
        <authorList>
            <person name="Goeker M."/>
        </authorList>
    </citation>
    <scope>NUCLEOTIDE SEQUENCE [LARGE SCALE GENOMIC DNA]</scope>
    <source>
        <strain evidence="2 3">DSM 23288</strain>
    </source>
</reference>
<keyword evidence="3" id="KW-1185">Reference proteome</keyword>
<dbReference type="EMBL" id="JACHNU010000006">
    <property type="protein sequence ID" value="MBB4664130.1"/>
    <property type="molecule type" value="Genomic_DNA"/>
</dbReference>
<dbReference type="Gene3D" id="1.10.10.10">
    <property type="entry name" value="Winged helix-like DNA-binding domain superfamily/Winged helix DNA-binding domain"/>
    <property type="match status" value="1"/>
</dbReference>
<dbReference type="PRINTS" id="PR00598">
    <property type="entry name" value="HTHMARR"/>
</dbReference>
<dbReference type="PROSITE" id="PS50995">
    <property type="entry name" value="HTH_MARR_2"/>
    <property type="match status" value="1"/>
</dbReference>
<dbReference type="GO" id="GO:0006950">
    <property type="term" value="P:response to stress"/>
    <property type="evidence" value="ECO:0007669"/>
    <property type="project" value="TreeGrafter"/>
</dbReference>
<dbReference type="GO" id="GO:0003677">
    <property type="term" value="F:DNA binding"/>
    <property type="evidence" value="ECO:0007669"/>
    <property type="project" value="UniProtKB-KW"/>
</dbReference>
<dbReference type="Proteomes" id="UP000585272">
    <property type="component" value="Unassembled WGS sequence"/>
</dbReference>
<name>A0A840IJK1_9ACTN</name>
<dbReference type="InterPro" id="IPR039422">
    <property type="entry name" value="MarR/SlyA-like"/>
</dbReference>
<dbReference type="SUPFAM" id="SSF46785">
    <property type="entry name" value="Winged helix' DNA-binding domain"/>
    <property type="match status" value="1"/>
</dbReference>
<dbReference type="PANTHER" id="PTHR33164:SF103">
    <property type="entry name" value="REGULATORY PROTEIN MARR"/>
    <property type="match status" value="1"/>
</dbReference>
<proteinExistence type="predicted"/>
<protein>
    <submittedName>
        <fullName evidence="2">DNA-binding MarR family transcriptional regulator</fullName>
    </submittedName>
</protein>